<feature type="transmembrane region" description="Helical" evidence="19">
    <location>
        <begin position="6"/>
        <end position="37"/>
    </location>
</feature>
<dbReference type="Proteomes" id="UP001164042">
    <property type="component" value="Chromosome"/>
</dbReference>
<dbReference type="OrthoDB" id="9799199at2"/>
<dbReference type="Proteomes" id="UP001157396">
    <property type="component" value="Unassembled WGS sequence"/>
</dbReference>
<feature type="transmembrane region" description="Helical" evidence="19">
    <location>
        <begin position="173"/>
        <end position="192"/>
    </location>
</feature>
<evidence type="ECO:0000313" key="21">
    <source>
        <dbReference type="EMBL" id="MDH7960655.1"/>
    </source>
</evidence>
<reference evidence="24" key="4">
    <citation type="submission" date="2023-02" db="EMBL/GenBank/DDBJ databases">
        <title>Comparative genomics and fermentation flavor characterization of five lactic acid bacteria reveal flavor biosynthesis metabolic pathways in fermented muskmelon puree.</title>
        <authorList>
            <person name="Yuan L."/>
            <person name="Li M."/>
            <person name="Xu X."/>
            <person name="Lao F."/>
            <person name="Wu J."/>
        </authorList>
    </citation>
    <scope>NUCLEOTIDE SEQUENCE</scope>
    <source>
        <strain evidence="24">Pa-2</strain>
    </source>
</reference>
<keyword evidence="8" id="KW-1003">Cell membrane</keyword>
<dbReference type="EMBL" id="CP109635">
    <property type="protein sequence ID" value="UYT10145.1"/>
    <property type="molecule type" value="Genomic_DNA"/>
</dbReference>
<feature type="transmembrane region" description="Helical" evidence="19">
    <location>
        <begin position="49"/>
        <end position="73"/>
    </location>
</feature>
<gene>
    <name evidence="20" type="primary">cdsA</name>
    <name evidence="20" type="ORF">ikelab_20910</name>
    <name evidence="23" type="ORF">OF801_09335</name>
    <name evidence="24" type="ORF">PWF74_08790</name>
    <name evidence="21" type="ORF">QHR29_09300</name>
    <name evidence="22" type="ORF">SAMN05216438_1185</name>
</gene>
<protein>
    <recommendedName>
        <fullName evidence="7 18">Phosphatidate cytidylyltransferase</fullName>
        <ecNumber evidence="6 18">2.7.7.41</ecNumber>
    </recommendedName>
</protein>
<evidence type="ECO:0000256" key="16">
    <source>
        <dbReference type="ARBA" id="ARBA00023209"/>
    </source>
</evidence>
<proteinExistence type="inferred from homology"/>
<organism evidence="22 25">
    <name type="scientific">Lactococcus garvieae</name>
    <dbReference type="NCBI Taxonomy" id="1363"/>
    <lineage>
        <taxon>Bacteria</taxon>
        <taxon>Bacillati</taxon>
        <taxon>Bacillota</taxon>
        <taxon>Bacilli</taxon>
        <taxon>Lactobacillales</taxon>
        <taxon>Streptococcaceae</taxon>
        <taxon>Lactococcus</taxon>
    </lineage>
</organism>
<keyword evidence="13 19" id="KW-1133">Transmembrane helix</keyword>
<evidence type="ECO:0000256" key="5">
    <source>
        <dbReference type="ARBA" id="ARBA00010185"/>
    </source>
</evidence>
<dbReference type="Proteomes" id="UP000504756">
    <property type="component" value="Unassembled WGS sequence"/>
</dbReference>
<evidence type="ECO:0000313" key="24">
    <source>
        <dbReference type="EMBL" id="WEA13591.1"/>
    </source>
</evidence>
<evidence type="ECO:0000256" key="18">
    <source>
        <dbReference type="RuleBase" id="RU003938"/>
    </source>
</evidence>
<evidence type="ECO:0000256" key="13">
    <source>
        <dbReference type="ARBA" id="ARBA00022989"/>
    </source>
</evidence>
<dbReference type="PROSITE" id="PS01315">
    <property type="entry name" value="CDS"/>
    <property type="match status" value="1"/>
</dbReference>
<dbReference type="UniPathway" id="UPA00557">
    <property type="reaction ID" value="UER00614"/>
</dbReference>
<evidence type="ECO:0000256" key="3">
    <source>
        <dbReference type="ARBA" id="ARBA00005119"/>
    </source>
</evidence>
<reference evidence="21" key="5">
    <citation type="submission" date="2023-04" db="EMBL/GenBank/DDBJ databases">
        <title>Genomic analysis of Lactococcus garvieae isolates.</title>
        <authorList>
            <person name="Zhanghang C."/>
        </authorList>
    </citation>
    <scope>NUCLEOTIDE SEQUENCE</scope>
    <source>
        <strain evidence="21">ZB-1</strain>
    </source>
</reference>
<evidence type="ECO:0000256" key="7">
    <source>
        <dbReference type="ARBA" id="ARBA00019373"/>
    </source>
</evidence>
<reference evidence="23" key="3">
    <citation type="submission" date="2022-10" db="EMBL/GenBank/DDBJ databases">
        <title>Genome assembly of Lactococcus garvieae isolates from cricket gut.</title>
        <authorList>
            <person name="Luecke A.R."/>
            <person name="Brown A.M.V."/>
            <person name="Wakeman C.A."/>
        </authorList>
    </citation>
    <scope>NUCLEOTIDE SEQUENCE</scope>
    <source>
        <strain evidence="23">Alexii-11_2</strain>
    </source>
</reference>
<evidence type="ECO:0000313" key="22">
    <source>
        <dbReference type="EMBL" id="SFL55535.1"/>
    </source>
</evidence>
<feature type="transmembrane region" description="Helical" evidence="19">
    <location>
        <begin position="198"/>
        <end position="218"/>
    </location>
</feature>
<dbReference type="EC" id="2.7.7.41" evidence="6 18"/>
<evidence type="ECO:0000256" key="17">
    <source>
        <dbReference type="ARBA" id="ARBA00023264"/>
    </source>
</evidence>
<dbReference type="InterPro" id="IPR000374">
    <property type="entry name" value="PC_trans"/>
</dbReference>
<keyword evidence="11 18" id="KW-0812">Transmembrane</keyword>
<evidence type="ECO:0000256" key="2">
    <source>
        <dbReference type="ARBA" id="ARBA00004651"/>
    </source>
</evidence>
<dbReference type="EMBL" id="BLXU01000017">
    <property type="protein sequence ID" value="GFO52816.1"/>
    <property type="molecule type" value="Genomic_DNA"/>
</dbReference>
<keyword evidence="12 18" id="KW-0548">Nucleotidyltransferase</keyword>
<dbReference type="Pfam" id="PF01148">
    <property type="entry name" value="CTP_transf_1"/>
    <property type="match status" value="1"/>
</dbReference>
<evidence type="ECO:0000256" key="4">
    <source>
        <dbReference type="ARBA" id="ARBA00005189"/>
    </source>
</evidence>
<comment type="subcellular location">
    <subcellularLocation>
        <location evidence="2">Cell membrane</location>
        <topology evidence="2">Multi-pass membrane protein</topology>
    </subcellularLocation>
</comment>
<evidence type="ECO:0000256" key="9">
    <source>
        <dbReference type="ARBA" id="ARBA00022516"/>
    </source>
</evidence>
<sequence>MIKRIITAIIGGAVFIGLMLAGGAYFQILIALLVIIAMNELFKMHKLQLMSFEGILSTMAALFLALPIGKYFFGMDVEGSTLLFMLCLFGMLTAMVFSKGSYSFEDIGFPFLSAFYVGIGFQSLLLARESGLAVVFLALFIVWSTDIGAYFVGKSIGKRKLIPDVSPNKTVEGSIGGILSAVVVAALMFLFYKNELPQIGFVKLVLFTIVFSIVGQIGDLVESSIKRHYGVKDSGKLLPGHGGVLDRFDNLIFVFPIMHLLGLF</sequence>
<dbReference type="GeneID" id="61073407"/>
<dbReference type="OMA" id="PHKTWEG"/>
<keyword evidence="16" id="KW-0594">Phospholipid biosynthesis</keyword>
<evidence type="ECO:0000313" key="20">
    <source>
        <dbReference type="EMBL" id="GFO52816.1"/>
    </source>
</evidence>
<evidence type="ECO:0000256" key="6">
    <source>
        <dbReference type="ARBA" id="ARBA00012487"/>
    </source>
</evidence>
<evidence type="ECO:0000256" key="8">
    <source>
        <dbReference type="ARBA" id="ARBA00022475"/>
    </source>
</evidence>
<evidence type="ECO:0000256" key="14">
    <source>
        <dbReference type="ARBA" id="ARBA00023098"/>
    </source>
</evidence>
<feature type="transmembrane region" description="Helical" evidence="19">
    <location>
        <begin position="133"/>
        <end position="152"/>
    </location>
</feature>
<evidence type="ECO:0000256" key="12">
    <source>
        <dbReference type="ARBA" id="ARBA00022695"/>
    </source>
</evidence>
<dbReference type="GO" id="GO:0016024">
    <property type="term" value="P:CDP-diacylglycerol biosynthetic process"/>
    <property type="evidence" value="ECO:0007669"/>
    <property type="project" value="UniProtKB-UniPathway"/>
</dbReference>
<evidence type="ECO:0000256" key="1">
    <source>
        <dbReference type="ARBA" id="ARBA00001698"/>
    </source>
</evidence>
<feature type="transmembrane region" description="Helical" evidence="19">
    <location>
        <begin position="109"/>
        <end position="127"/>
    </location>
</feature>
<evidence type="ECO:0000256" key="11">
    <source>
        <dbReference type="ARBA" id="ARBA00022692"/>
    </source>
</evidence>
<dbReference type="PANTHER" id="PTHR46382">
    <property type="entry name" value="PHOSPHATIDATE CYTIDYLYLTRANSFERASE"/>
    <property type="match status" value="1"/>
</dbReference>
<dbReference type="GO" id="GO:0004605">
    <property type="term" value="F:phosphatidate cytidylyltransferase activity"/>
    <property type="evidence" value="ECO:0007669"/>
    <property type="project" value="UniProtKB-EC"/>
</dbReference>
<keyword evidence="17" id="KW-1208">Phospholipid metabolism</keyword>
<dbReference type="PANTHER" id="PTHR46382:SF1">
    <property type="entry name" value="PHOSPHATIDATE CYTIDYLYLTRANSFERASE"/>
    <property type="match status" value="1"/>
</dbReference>
<dbReference type="GO" id="GO:0005886">
    <property type="term" value="C:plasma membrane"/>
    <property type="evidence" value="ECO:0007669"/>
    <property type="project" value="UniProtKB-SubCell"/>
</dbReference>
<dbReference type="Proteomes" id="UP000181969">
    <property type="component" value="Unassembled WGS sequence"/>
</dbReference>
<keyword evidence="10 18" id="KW-0808">Transferase</keyword>
<evidence type="ECO:0000256" key="19">
    <source>
        <dbReference type="SAM" id="Phobius"/>
    </source>
</evidence>
<name>A0A1I4IMP1_9LACT</name>
<accession>A0A1I4IMP1</accession>
<comment type="pathway">
    <text evidence="4">Lipid metabolism.</text>
</comment>
<reference evidence="22 25" key="1">
    <citation type="submission" date="2016-10" db="EMBL/GenBank/DDBJ databases">
        <authorList>
            <person name="de Groot N.N."/>
        </authorList>
    </citation>
    <scope>NUCLEOTIDE SEQUENCE [LARGE SCALE GENOMIC DNA]</scope>
    <source>
        <strain evidence="22 25">M79</strain>
    </source>
</reference>
<dbReference type="EMBL" id="JARYTV010000011">
    <property type="protein sequence ID" value="MDH7960655.1"/>
    <property type="molecule type" value="Genomic_DNA"/>
</dbReference>
<evidence type="ECO:0000313" key="23">
    <source>
        <dbReference type="EMBL" id="UYT10145.1"/>
    </source>
</evidence>
<evidence type="ECO:0000313" key="25">
    <source>
        <dbReference type="Proteomes" id="UP000181969"/>
    </source>
</evidence>
<comment type="pathway">
    <text evidence="3 18">Phospholipid metabolism; CDP-diacylglycerol biosynthesis; CDP-diacylglycerol from sn-glycerol 3-phosphate: step 3/3.</text>
</comment>
<dbReference type="AlphaFoldDB" id="A0A1I4IMP1"/>
<dbReference type="EMBL" id="FOTJ01000018">
    <property type="protein sequence ID" value="SFL55535.1"/>
    <property type="molecule type" value="Genomic_DNA"/>
</dbReference>
<dbReference type="RefSeq" id="WP_003133509.1">
    <property type="nucleotide sequence ID" value="NZ_AP026069.1"/>
</dbReference>
<comment type="catalytic activity">
    <reaction evidence="1 18">
        <text>a 1,2-diacyl-sn-glycero-3-phosphate + CTP + H(+) = a CDP-1,2-diacyl-sn-glycerol + diphosphate</text>
        <dbReference type="Rhea" id="RHEA:16229"/>
        <dbReference type="ChEBI" id="CHEBI:15378"/>
        <dbReference type="ChEBI" id="CHEBI:33019"/>
        <dbReference type="ChEBI" id="CHEBI:37563"/>
        <dbReference type="ChEBI" id="CHEBI:58332"/>
        <dbReference type="ChEBI" id="CHEBI:58608"/>
        <dbReference type="EC" id="2.7.7.41"/>
    </reaction>
</comment>
<feature type="transmembrane region" description="Helical" evidence="19">
    <location>
        <begin position="79"/>
        <end position="97"/>
    </location>
</feature>
<keyword evidence="15 19" id="KW-0472">Membrane</keyword>
<keyword evidence="14" id="KW-0443">Lipid metabolism</keyword>
<dbReference type="EMBL" id="CP118627">
    <property type="protein sequence ID" value="WEA13591.1"/>
    <property type="molecule type" value="Genomic_DNA"/>
</dbReference>
<evidence type="ECO:0000313" key="26">
    <source>
        <dbReference type="Proteomes" id="UP000504756"/>
    </source>
</evidence>
<dbReference type="Proteomes" id="UP001217324">
    <property type="component" value="Chromosome"/>
</dbReference>
<reference evidence="20 26" key="2">
    <citation type="submission" date="2020-06" db="EMBL/GenBank/DDBJ databases">
        <title>Draft genome sequence of Lactic acid bacteria from Okinawan-style tofu.</title>
        <authorList>
            <person name="Takara I."/>
            <person name="Ikematsu S."/>
        </authorList>
    </citation>
    <scope>NUCLEOTIDE SEQUENCE [LARGE SCALE GENOMIC DNA]</scope>
    <source>
        <strain evidence="20">Lg38</strain>
        <strain evidence="26">lg38</strain>
    </source>
</reference>
<keyword evidence="9" id="KW-0444">Lipid biosynthesis</keyword>
<evidence type="ECO:0000256" key="10">
    <source>
        <dbReference type="ARBA" id="ARBA00022679"/>
    </source>
</evidence>
<evidence type="ECO:0000256" key="15">
    <source>
        <dbReference type="ARBA" id="ARBA00023136"/>
    </source>
</evidence>
<comment type="similarity">
    <text evidence="5 18">Belongs to the CDS family.</text>
</comment>